<name>A0ABT9EG12_9SPHN</name>
<proteinExistence type="predicted"/>
<dbReference type="PANTHER" id="PTHR43464">
    <property type="entry name" value="METHYLTRANSFERASE"/>
    <property type="match status" value="1"/>
</dbReference>
<dbReference type="SUPFAM" id="SSF53335">
    <property type="entry name" value="S-adenosyl-L-methionine-dependent methyltransferases"/>
    <property type="match status" value="1"/>
</dbReference>
<dbReference type="GO" id="GO:0008168">
    <property type="term" value="F:methyltransferase activity"/>
    <property type="evidence" value="ECO:0007669"/>
    <property type="project" value="UniProtKB-KW"/>
</dbReference>
<keyword evidence="1 4" id="KW-0489">Methyltransferase</keyword>
<keyword evidence="5" id="KW-1185">Reference proteome</keyword>
<dbReference type="Proteomes" id="UP001230685">
    <property type="component" value="Unassembled WGS sequence"/>
</dbReference>
<dbReference type="CDD" id="cd02440">
    <property type="entry name" value="AdoMet_MTases"/>
    <property type="match status" value="1"/>
</dbReference>
<evidence type="ECO:0000313" key="4">
    <source>
        <dbReference type="EMBL" id="MDP1025907.1"/>
    </source>
</evidence>
<accession>A0ABT9EG12</accession>
<reference evidence="4 5" key="1">
    <citation type="submission" date="2023-07" db="EMBL/GenBank/DDBJ databases">
        <authorList>
            <person name="Kim M.K."/>
        </authorList>
    </citation>
    <scope>NUCLEOTIDE SEQUENCE [LARGE SCALE GENOMIC DNA]</scope>
    <source>
        <strain evidence="4 5">KR1UV-12</strain>
    </source>
</reference>
<dbReference type="GO" id="GO:0032259">
    <property type="term" value="P:methylation"/>
    <property type="evidence" value="ECO:0007669"/>
    <property type="project" value="UniProtKB-KW"/>
</dbReference>
<evidence type="ECO:0000313" key="5">
    <source>
        <dbReference type="Proteomes" id="UP001230685"/>
    </source>
</evidence>
<sequence length="193" mass="21618">MRRNRSIAPDWFEALYREQGDPWNFETSAYERAKYDHTLAALPCPRLGSMLEVGCANGVLTERLAPRCDRLLAVDVSETALAAAAVRCADLPQVVFERRHLPAEAPPGSFDLILLSEVIYYWDSDDLARMADYLRGAVPSGGHLMLVHWLGETDYPKSGDAAVGELAGLLGDAVEVIAAERREEYRLDLWRRR</sequence>
<keyword evidence="3" id="KW-0949">S-adenosyl-L-methionine</keyword>
<dbReference type="InterPro" id="IPR029063">
    <property type="entry name" value="SAM-dependent_MTases_sf"/>
</dbReference>
<dbReference type="EMBL" id="JAUUDS010000001">
    <property type="protein sequence ID" value="MDP1025907.1"/>
    <property type="molecule type" value="Genomic_DNA"/>
</dbReference>
<gene>
    <name evidence="4" type="ORF">Q5H91_01650</name>
</gene>
<dbReference type="PANTHER" id="PTHR43464:SF19">
    <property type="entry name" value="UBIQUINONE BIOSYNTHESIS O-METHYLTRANSFERASE, MITOCHONDRIAL"/>
    <property type="match status" value="1"/>
</dbReference>
<organism evidence="4 5">
    <name type="scientific">Sphingomonas aurea</name>
    <dbReference type="NCBI Taxonomy" id="3063994"/>
    <lineage>
        <taxon>Bacteria</taxon>
        <taxon>Pseudomonadati</taxon>
        <taxon>Pseudomonadota</taxon>
        <taxon>Alphaproteobacteria</taxon>
        <taxon>Sphingomonadales</taxon>
        <taxon>Sphingomonadaceae</taxon>
        <taxon>Sphingomonas</taxon>
    </lineage>
</organism>
<keyword evidence="2" id="KW-0808">Transferase</keyword>
<dbReference type="Gene3D" id="3.40.50.150">
    <property type="entry name" value="Vaccinia Virus protein VP39"/>
    <property type="match status" value="1"/>
</dbReference>
<dbReference type="Pfam" id="PF05401">
    <property type="entry name" value="NodS"/>
    <property type="match status" value="1"/>
</dbReference>
<evidence type="ECO:0000256" key="2">
    <source>
        <dbReference type="ARBA" id="ARBA00022679"/>
    </source>
</evidence>
<comment type="caution">
    <text evidence="4">The sequence shown here is derived from an EMBL/GenBank/DDBJ whole genome shotgun (WGS) entry which is preliminary data.</text>
</comment>
<evidence type="ECO:0000256" key="3">
    <source>
        <dbReference type="ARBA" id="ARBA00022691"/>
    </source>
</evidence>
<protein>
    <submittedName>
        <fullName evidence="4">SAM-dependent methyltransferase</fullName>
    </submittedName>
</protein>
<dbReference type="InterPro" id="IPR008715">
    <property type="entry name" value="SAM-MeTfrase_NodS-like"/>
</dbReference>
<evidence type="ECO:0000256" key="1">
    <source>
        <dbReference type="ARBA" id="ARBA00022603"/>
    </source>
</evidence>